<evidence type="ECO:0000259" key="5">
    <source>
        <dbReference type="Pfam" id="PF01551"/>
    </source>
</evidence>
<feature type="compositionally biased region" description="Low complexity" evidence="3">
    <location>
        <begin position="247"/>
        <end position="256"/>
    </location>
</feature>
<dbReference type="CDD" id="cd12797">
    <property type="entry name" value="M23_peptidase"/>
    <property type="match status" value="1"/>
</dbReference>
<dbReference type="SUPFAM" id="SSF51261">
    <property type="entry name" value="Duplicated hybrid motif"/>
    <property type="match status" value="1"/>
</dbReference>
<dbReference type="Gene3D" id="2.70.70.10">
    <property type="entry name" value="Glucose Permease (Domain IIA)"/>
    <property type="match status" value="1"/>
</dbReference>
<dbReference type="RefSeq" id="WP_073477268.1">
    <property type="nucleotide sequence ID" value="NZ_FQZU01000021.1"/>
</dbReference>
<dbReference type="PANTHER" id="PTHR21666:SF289">
    <property type="entry name" value="L-ALA--D-GLU ENDOPEPTIDASE"/>
    <property type="match status" value="1"/>
</dbReference>
<dbReference type="InterPro" id="IPR011055">
    <property type="entry name" value="Dup_hybrid_motif"/>
</dbReference>
<dbReference type="InterPro" id="IPR050570">
    <property type="entry name" value="Cell_wall_metabolism_enzyme"/>
</dbReference>
<reference evidence="7" key="1">
    <citation type="submission" date="2016-11" db="EMBL/GenBank/DDBJ databases">
        <authorList>
            <person name="Varghese N."/>
            <person name="Submissions S."/>
        </authorList>
    </citation>
    <scope>NUCLEOTIDE SEQUENCE [LARGE SCALE GENOMIC DNA]</scope>
    <source>
        <strain evidence="7">DSM 16219</strain>
    </source>
</reference>
<evidence type="ECO:0000256" key="2">
    <source>
        <dbReference type="SAM" id="Coils"/>
    </source>
</evidence>
<dbReference type="Proteomes" id="UP000183994">
    <property type="component" value="Unassembled WGS sequence"/>
</dbReference>
<evidence type="ECO:0000256" key="4">
    <source>
        <dbReference type="SAM" id="SignalP"/>
    </source>
</evidence>
<dbReference type="InterPro" id="IPR016047">
    <property type="entry name" value="M23ase_b-sheet_dom"/>
</dbReference>
<dbReference type="GO" id="GO:0004222">
    <property type="term" value="F:metalloendopeptidase activity"/>
    <property type="evidence" value="ECO:0007669"/>
    <property type="project" value="TreeGrafter"/>
</dbReference>
<keyword evidence="1 4" id="KW-0732">Signal</keyword>
<dbReference type="STRING" id="1121393.SAMN02745216_03202"/>
<feature type="signal peptide" evidence="4">
    <location>
        <begin position="1"/>
        <end position="26"/>
    </location>
</feature>
<dbReference type="Pfam" id="PF01551">
    <property type="entry name" value="Peptidase_M23"/>
    <property type="match status" value="1"/>
</dbReference>
<dbReference type="AlphaFoldDB" id="A0A1M6R6L1"/>
<organism evidence="6 7">
    <name type="scientific">Desulfatibacillum alkenivorans DSM 16219</name>
    <dbReference type="NCBI Taxonomy" id="1121393"/>
    <lineage>
        <taxon>Bacteria</taxon>
        <taxon>Pseudomonadati</taxon>
        <taxon>Thermodesulfobacteriota</taxon>
        <taxon>Desulfobacteria</taxon>
        <taxon>Desulfobacterales</taxon>
        <taxon>Desulfatibacillaceae</taxon>
        <taxon>Desulfatibacillum</taxon>
    </lineage>
</organism>
<feature type="region of interest" description="Disordered" evidence="3">
    <location>
        <begin position="234"/>
        <end position="256"/>
    </location>
</feature>
<feature type="domain" description="M23ase beta-sheet core" evidence="5">
    <location>
        <begin position="288"/>
        <end position="382"/>
    </location>
</feature>
<name>A0A1M6R6L1_9BACT</name>
<dbReference type="PANTHER" id="PTHR21666">
    <property type="entry name" value="PEPTIDASE-RELATED"/>
    <property type="match status" value="1"/>
</dbReference>
<accession>A0A1M6R6L1</accession>
<sequence length="390" mass="43003">MPFSMGNKILALVCLAVAAATSLQQAAWASGGKKEKIQEQIGETQEKIKNLEATHRKMLAELEKADKAMASAQKRASQLKKDLQKTREEIALAKSDLEQVTKRVKETEDYAARRLAEYYKLTQTGTASVILGANSVFDASIRQDALKRIIAFDNQVWEDLNRDKNRLKALTDGLESNRDEQARLEKELNRELAELKNQRAEKKKLLARVSKEKGLAQAALRSLKQAAKELSRTITRIKPSAKPPPKSSKAPSSSFASLKGKMGLPIPGGKIMAAFGAHKDPQFKATQFRSGVDIASEIGEPFHAIHDGKVVYSGWFKGYGNMIIIDHGEAYFSVCAHAEDLFKEKGQTVEAGEVIGTVGDSGSFAGPGLYFEIRHHSTPLDPAEWLRKEN</sequence>
<dbReference type="EMBL" id="FQZU01000021">
    <property type="protein sequence ID" value="SHK27988.1"/>
    <property type="molecule type" value="Genomic_DNA"/>
</dbReference>
<keyword evidence="6" id="KW-0378">Hydrolase</keyword>
<evidence type="ECO:0000313" key="6">
    <source>
        <dbReference type="EMBL" id="SHK27988.1"/>
    </source>
</evidence>
<gene>
    <name evidence="6" type="ORF">SAMN02745216_03202</name>
</gene>
<feature type="coiled-coil region" evidence="2">
    <location>
        <begin position="34"/>
        <end position="103"/>
    </location>
</feature>
<dbReference type="Gene3D" id="6.10.250.3150">
    <property type="match status" value="1"/>
</dbReference>
<keyword evidence="2" id="KW-0175">Coiled coil</keyword>
<protein>
    <submittedName>
        <fullName evidence="6">Septal ring factor EnvC, activator of murein hydrolases AmiA and AmiB</fullName>
    </submittedName>
</protein>
<evidence type="ECO:0000313" key="7">
    <source>
        <dbReference type="Proteomes" id="UP000183994"/>
    </source>
</evidence>
<proteinExistence type="predicted"/>
<evidence type="ECO:0000256" key="3">
    <source>
        <dbReference type="SAM" id="MobiDB-lite"/>
    </source>
</evidence>
<feature type="coiled-coil region" evidence="2">
    <location>
        <begin position="167"/>
        <end position="212"/>
    </location>
</feature>
<evidence type="ECO:0000256" key="1">
    <source>
        <dbReference type="ARBA" id="ARBA00022729"/>
    </source>
</evidence>
<keyword evidence="7" id="KW-1185">Reference proteome</keyword>
<feature type="chain" id="PRO_5012387108" evidence="4">
    <location>
        <begin position="27"/>
        <end position="390"/>
    </location>
</feature>